<evidence type="ECO:0000256" key="4">
    <source>
        <dbReference type="PIRSR" id="PIRSR000524-1"/>
    </source>
</evidence>
<sequence length="408" mass="43700">MSLKAGRHTLSIPGPSVMPERVLRAMHQGAPNIYEGALMETTAKVFSQLKTVARTDGDVAMYIANGHGAWEASLWNTLAPGETALVLATGRFGKGWAEMARRLGIQVELMDFGTAAPADPARVAERLRADKAHKIKAIMTVQTDTASSVRNDVAALGRVIGETGHPALFMVDCIASLACERFEMDAWGVDVMVAGCQKGLMVPPGTSFVFANDRAQKAQARLERVSPYFDWAPRMNPQMFYQRFGGTAPTHHLFGLDVALDMILEEEGLENVWRRHETLAGCVWAAVDAWSATSEIHPNINDLAHRSCAVTTIHTRPGDAPLLRRWCEEEANLTLGIGLGLDDASGLPPGESLFRIGHMGHLSPPMILGTLATVDAGLKSLGIAHGHGAMEAATAALTVIGTAAKAAE</sequence>
<keyword evidence="3 5" id="KW-0663">Pyridoxal phosphate</keyword>
<name>A0A6P1T1J3_9RHOB</name>
<dbReference type="SUPFAM" id="SSF53383">
    <property type="entry name" value="PLP-dependent transferases"/>
    <property type="match status" value="1"/>
</dbReference>
<dbReference type="Gene3D" id="3.90.1150.10">
    <property type="entry name" value="Aspartate Aminotransferase, domain 1"/>
    <property type="match status" value="1"/>
</dbReference>
<dbReference type="KEGG" id="amaq:GO499_10695"/>
<evidence type="ECO:0000256" key="2">
    <source>
        <dbReference type="ARBA" id="ARBA00009236"/>
    </source>
</evidence>
<reference evidence="7 8" key="1">
    <citation type="submission" date="2019-12" db="EMBL/GenBank/DDBJ databases">
        <title>Complete genome sequence of Algicella marina strain 9Alg 56(T) isolated from the red alga Tichocarpus crinitus.</title>
        <authorList>
            <person name="Kim S.-G."/>
            <person name="Nedashkovskaya O.I."/>
        </authorList>
    </citation>
    <scope>NUCLEOTIDE SEQUENCE [LARGE SCALE GENOMIC DNA]</scope>
    <source>
        <strain evidence="7 8">9Alg 56</strain>
    </source>
</reference>
<protein>
    <submittedName>
        <fullName evidence="7">Aminotransferase class V-fold PLP-dependent enzyme</fullName>
    </submittedName>
</protein>
<dbReference type="GO" id="GO:0004760">
    <property type="term" value="F:L-serine-pyruvate transaminase activity"/>
    <property type="evidence" value="ECO:0007669"/>
    <property type="project" value="TreeGrafter"/>
</dbReference>
<dbReference type="InterPro" id="IPR015421">
    <property type="entry name" value="PyrdxlP-dep_Trfase_major"/>
</dbReference>
<dbReference type="InterPro" id="IPR015424">
    <property type="entry name" value="PyrdxlP-dep_Trfase"/>
</dbReference>
<evidence type="ECO:0000313" key="8">
    <source>
        <dbReference type="Proteomes" id="UP000464495"/>
    </source>
</evidence>
<dbReference type="Proteomes" id="UP000464495">
    <property type="component" value="Chromosome"/>
</dbReference>
<dbReference type="GO" id="GO:0008453">
    <property type="term" value="F:alanine-glyoxylate transaminase activity"/>
    <property type="evidence" value="ECO:0007669"/>
    <property type="project" value="TreeGrafter"/>
</dbReference>
<dbReference type="InterPro" id="IPR000192">
    <property type="entry name" value="Aminotrans_V_dom"/>
</dbReference>
<dbReference type="Gene3D" id="3.40.640.10">
    <property type="entry name" value="Type I PLP-dependent aspartate aminotransferase-like (Major domain)"/>
    <property type="match status" value="1"/>
</dbReference>
<dbReference type="RefSeq" id="WP_161862172.1">
    <property type="nucleotide sequence ID" value="NZ_CP046620.1"/>
</dbReference>
<evidence type="ECO:0000259" key="6">
    <source>
        <dbReference type="Pfam" id="PF00266"/>
    </source>
</evidence>
<accession>A0A6P1T1J3</accession>
<dbReference type="Pfam" id="PF00266">
    <property type="entry name" value="Aminotran_5"/>
    <property type="match status" value="1"/>
</dbReference>
<gene>
    <name evidence="7" type="ORF">GO499_10695</name>
</gene>
<evidence type="ECO:0000256" key="3">
    <source>
        <dbReference type="ARBA" id="ARBA00022898"/>
    </source>
</evidence>
<evidence type="ECO:0000256" key="1">
    <source>
        <dbReference type="ARBA" id="ARBA00001933"/>
    </source>
</evidence>
<dbReference type="PANTHER" id="PTHR21152:SF40">
    <property type="entry name" value="ALANINE--GLYOXYLATE AMINOTRANSFERASE"/>
    <property type="match status" value="1"/>
</dbReference>
<evidence type="ECO:0000313" key="7">
    <source>
        <dbReference type="EMBL" id="QHQ35611.1"/>
    </source>
</evidence>
<dbReference type="InterPro" id="IPR024169">
    <property type="entry name" value="SP_NH2Trfase/AEP_transaminase"/>
</dbReference>
<proteinExistence type="inferred from homology"/>
<comment type="similarity">
    <text evidence="2">Belongs to the class-V pyridoxal-phosphate-dependent aminotransferase family.</text>
</comment>
<feature type="modified residue" description="N6-(pyridoxal phosphate)lysine" evidence="5">
    <location>
        <position position="198"/>
    </location>
</feature>
<evidence type="ECO:0000256" key="5">
    <source>
        <dbReference type="PIRSR" id="PIRSR000524-50"/>
    </source>
</evidence>
<dbReference type="PIRSF" id="PIRSF000524">
    <property type="entry name" value="SPT"/>
    <property type="match status" value="1"/>
</dbReference>
<dbReference type="InterPro" id="IPR015422">
    <property type="entry name" value="PyrdxlP-dep_Trfase_small"/>
</dbReference>
<feature type="domain" description="Aminotransferase class V" evidence="6">
    <location>
        <begin position="74"/>
        <end position="307"/>
    </location>
</feature>
<keyword evidence="7" id="KW-0808">Transferase</keyword>
<dbReference type="PANTHER" id="PTHR21152">
    <property type="entry name" value="AMINOTRANSFERASE CLASS V"/>
    <property type="match status" value="1"/>
</dbReference>
<comment type="cofactor">
    <cofactor evidence="1 5">
        <name>pyridoxal 5'-phosphate</name>
        <dbReference type="ChEBI" id="CHEBI:597326"/>
    </cofactor>
</comment>
<keyword evidence="7" id="KW-0032">Aminotransferase</keyword>
<dbReference type="EMBL" id="CP046620">
    <property type="protein sequence ID" value="QHQ35611.1"/>
    <property type="molecule type" value="Genomic_DNA"/>
</dbReference>
<dbReference type="GO" id="GO:0019265">
    <property type="term" value="P:glycine biosynthetic process, by transamination of glyoxylate"/>
    <property type="evidence" value="ECO:0007669"/>
    <property type="project" value="TreeGrafter"/>
</dbReference>
<dbReference type="AlphaFoldDB" id="A0A6P1T1J3"/>
<keyword evidence="8" id="KW-1185">Reference proteome</keyword>
<feature type="binding site" evidence="4">
    <location>
        <position position="355"/>
    </location>
    <ligand>
        <name>substrate</name>
    </ligand>
</feature>
<organism evidence="7 8">
    <name type="scientific">Algicella marina</name>
    <dbReference type="NCBI Taxonomy" id="2683284"/>
    <lineage>
        <taxon>Bacteria</taxon>
        <taxon>Pseudomonadati</taxon>
        <taxon>Pseudomonadota</taxon>
        <taxon>Alphaproteobacteria</taxon>
        <taxon>Rhodobacterales</taxon>
        <taxon>Paracoccaceae</taxon>
        <taxon>Algicella</taxon>
    </lineage>
</organism>